<dbReference type="Pfam" id="PF00512">
    <property type="entry name" value="HisKA"/>
    <property type="match status" value="1"/>
</dbReference>
<gene>
    <name evidence="7" type="ORF">GZ78_27815</name>
</gene>
<dbReference type="CDD" id="cd16922">
    <property type="entry name" value="HATPase_EvgS-ArcB-TorS-like"/>
    <property type="match status" value="1"/>
</dbReference>
<feature type="transmembrane region" description="Helical" evidence="5">
    <location>
        <begin position="344"/>
        <end position="367"/>
    </location>
</feature>
<dbReference type="InterPro" id="IPR005467">
    <property type="entry name" value="His_kinase_dom"/>
</dbReference>
<dbReference type="SUPFAM" id="SSF55874">
    <property type="entry name" value="ATPase domain of HSP90 chaperone/DNA topoisomerase II/histidine kinase"/>
    <property type="match status" value="1"/>
</dbReference>
<dbReference type="InterPro" id="IPR036890">
    <property type="entry name" value="HATPase_C_sf"/>
</dbReference>
<dbReference type="PANTHER" id="PTHR43719">
    <property type="entry name" value="TWO-COMPONENT HISTIDINE KINASE"/>
    <property type="match status" value="1"/>
</dbReference>
<feature type="domain" description="Histidine kinase" evidence="6">
    <location>
        <begin position="426"/>
        <end position="648"/>
    </location>
</feature>
<evidence type="ECO:0000256" key="4">
    <source>
        <dbReference type="ARBA" id="ARBA00023012"/>
    </source>
</evidence>
<accession>A0A081N1B4</accession>
<evidence type="ECO:0000313" key="8">
    <source>
        <dbReference type="Proteomes" id="UP000028073"/>
    </source>
</evidence>
<organism evidence="7 8">
    <name type="scientific">Endozoicomonas numazuensis</name>
    <dbReference type="NCBI Taxonomy" id="1137799"/>
    <lineage>
        <taxon>Bacteria</taxon>
        <taxon>Pseudomonadati</taxon>
        <taxon>Pseudomonadota</taxon>
        <taxon>Gammaproteobacteria</taxon>
        <taxon>Oceanospirillales</taxon>
        <taxon>Endozoicomonadaceae</taxon>
        <taxon>Endozoicomonas</taxon>
    </lineage>
</organism>
<dbReference type="CDD" id="cd00082">
    <property type="entry name" value="HisKA"/>
    <property type="match status" value="1"/>
</dbReference>
<protein>
    <recommendedName>
        <fullName evidence="2">histidine kinase</fullName>
        <ecNumber evidence="2">2.7.13.3</ecNumber>
    </recommendedName>
</protein>
<feature type="transmembrane region" description="Helical" evidence="5">
    <location>
        <begin position="379"/>
        <end position="398"/>
    </location>
</feature>
<dbReference type="Pfam" id="PF07695">
    <property type="entry name" value="7TMR-DISM_7TM"/>
    <property type="match status" value="1"/>
</dbReference>
<dbReference type="AlphaFoldDB" id="A0A081N1B4"/>
<keyword evidence="3" id="KW-0597">Phosphoprotein</keyword>
<dbReference type="FunFam" id="3.30.565.10:FF:000010">
    <property type="entry name" value="Sensor histidine kinase RcsC"/>
    <property type="match status" value="1"/>
</dbReference>
<evidence type="ECO:0000256" key="2">
    <source>
        <dbReference type="ARBA" id="ARBA00012438"/>
    </source>
</evidence>
<dbReference type="Gene3D" id="1.10.287.130">
    <property type="match status" value="1"/>
</dbReference>
<dbReference type="InterPro" id="IPR003594">
    <property type="entry name" value="HATPase_dom"/>
</dbReference>
<dbReference type="InterPro" id="IPR003661">
    <property type="entry name" value="HisK_dim/P_dom"/>
</dbReference>
<dbReference type="InterPro" id="IPR004358">
    <property type="entry name" value="Sig_transdc_His_kin-like_C"/>
</dbReference>
<dbReference type="PRINTS" id="PR00344">
    <property type="entry name" value="BCTRLSENSOR"/>
</dbReference>
<feature type="transmembrane region" description="Helical" evidence="5">
    <location>
        <begin position="313"/>
        <end position="332"/>
    </location>
</feature>
<evidence type="ECO:0000256" key="5">
    <source>
        <dbReference type="SAM" id="Phobius"/>
    </source>
</evidence>
<dbReference type="SMART" id="SM00387">
    <property type="entry name" value="HATPase_c"/>
    <property type="match status" value="1"/>
</dbReference>
<dbReference type="PANTHER" id="PTHR43719:SF28">
    <property type="entry name" value="PEROXIDE STRESS-ACTIVATED HISTIDINE KINASE MAK1-RELATED"/>
    <property type="match status" value="1"/>
</dbReference>
<dbReference type="EC" id="2.7.13.3" evidence="2"/>
<name>A0A081N1B4_9GAMM</name>
<feature type="transmembrane region" description="Helical" evidence="5">
    <location>
        <begin position="259"/>
        <end position="277"/>
    </location>
</feature>
<dbReference type="EMBL" id="JOKH01000010">
    <property type="protein sequence ID" value="KEQ12237.1"/>
    <property type="molecule type" value="Genomic_DNA"/>
</dbReference>
<keyword evidence="4" id="KW-0902">Two-component regulatory system</keyword>
<dbReference type="InterPro" id="IPR011622">
    <property type="entry name" value="7TMR_DISM_rcpt_extracell_dom2"/>
</dbReference>
<keyword evidence="5" id="KW-1133">Transmembrane helix</keyword>
<dbReference type="STRING" id="1137799.GZ78_27815"/>
<dbReference type="InterPro" id="IPR036097">
    <property type="entry name" value="HisK_dim/P_sf"/>
</dbReference>
<dbReference type="GO" id="GO:0000155">
    <property type="term" value="F:phosphorelay sensor kinase activity"/>
    <property type="evidence" value="ECO:0007669"/>
    <property type="project" value="InterPro"/>
</dbReference>
<dbReference type="eggNOG" id="COG2205">
    <property type="taxonomic scope" value="Bacteria"/>
</dbReference>
<evidence type="ECO:0000256" key="3">
    <source>
        <dbReference type="ARBA" id="ARBA00022553"/>
    </source>
</evidence>
<feature type="transmembrane region" description="Helical" evidence="5">
    <location>
        <begin position="198"/>
        <end position="217"/>
    </location>
</feature>
<dbReference type="InterPro" id="IPR050956">
    <property type="entry name" value="2C_system_His_kinase"/>
</dbReference>
<evidence type="ECO:0000256" key="1">
    <source>
        <dbReference type="ARBA" id="ARBA00000085"/>
    </source>
</evidence>
<proteinExistence type="predicted"/>
<dbReference type="SMART" id="SM00388">
    <property type="entry name" value="HisKA"/>
    <property type="match status" value="1"/>
</dbReference>
<feature type="transmembrane region" description="Helical" evidence="5">
    <location>
        <begin position="289"/>
        <end position="307"/>
    </location>
</feature>
<dbReference type="Gene3D" id="2.60.40.2380">
    <property type="match status" value="1"/>
</dbReference>
<reference evidence="7 8" key="1">
    <citation type="submission" date="2014-06" db="EMBL/GenBank/DDBJ databases">
        <title>Whole Genome Sequences of Three Symbiotic Endozoicomonas Bacteria.</title>
        <authorList>
            <person name="Neave M.J."/>
            <person name="Apprill A."/>
            <person name="Voolstra C.R."/>
        </authorList>
    </citation>
    <scope>NUCLEOTIDE SEQUENCE [LARGE SCALE GENOMIC DNA]</scope>
    <source>
        <strain evidence="7 8">DSM 25634</strain>
    </source>
</reference>
<comment type="catalytic activity">
    <reaction evidence="1">
        <text>ATP + protein L-histidine = ADP + protein N-phospho-L-histidine.</text>
        <dbReference type="EC" id="2.7.13.3"/>
    </reaction>
</comment>
<sequence>MTAVKPGIVTSFLFCIFLSLFIEGATANGSIKAVKADRSLEFIDLTPYLELFRTKDKNLDVHTLVDNPLIRFSPVTEKYINLAYSNDRIWLKFNVRNESNKTIDLFVESGFSRLDFVSLHFKNDNDKWQTLSSGDRFPFEQRPLDTQQLLFPITVPAHSLQTYYIDIQSSSSLHIPLYLTSAQTLIEISEQRYWADGLFYGICLMAILVGISATLIFKQRLFLYYFLQVASVTLAIMSLDGSGFSLWPNALEFQEISVVVFQCLAGIFITLFARSYLHLKKAFPKADLVNRLFIGYAIFALISSPWLPYVIASFSIIVVESIMVVWILAQAITRAFQKYKPAYIFIAAWTLFVSAILFVTVANLGISHNYSSSTYGLKIAFAAQCIILLMGMAYRLHLYNKQQERIRQAALVARTEIKAKNELLAKVSHEIRTPLNGIMGVVDLLSETGLNKSQLDHIATIQYSGNALLQILNDILDHSKIRSGKLHIEHMEYSPREVATKVIEIFTPLANQKHLEFIDFFDERVPDKAWGDPSRLRQVLINLISNAIKFTHSGTVQLRVRFNTDINHTQRQTLQFEIEDTGPGIAGEIENKLFESFTQGAPSVSREHGGSGLGLSISRQLIELMGGEIGFKSLKTGSLFWFSLPVQKQS</sequence>
<evidence type="ECO:0000259" key="6">
    <source>
        <dbReference type="PROSITE" id="PS50109"/>
    </source>
</evidence>
<dbReference type="Gene3D" id="3.30.565.10">
    <property type="entry name" value="Histidine kinase-like ATPase, C-terminal domain"/>
    <property type="match status" value="1"/>
</dbReference>
<keyword evidence="8" id="KW-1185">Reference proteome</keyword>
<dbReference type="Pfam" id="PF07696">
    <property type="entry name" value="7TMR-DISMED2"/>
    <property type="match status" value="1"/>
</dbReference>
<dbReference type="InterPro" id="IPR011623">
    <property type="entry name" value="7TMR_DISM_rcpt_extracell_dom1"/>
</dbReference>
<keyword evidence="5" id="KW-0472">Membrane</keyword>
<evidence type="ECO:0000313" key="7">
    <source>
        <dbReference type="EMBL" id="KEQ12237.1"/>
    </source>
</evidence>
<dbReference type="SUPFAM" id="SSF47384">
    <property type="entry name" value="Homodimeric domain of signal transducing histidine kinase"/>
    <property type="match status" value="1"/>
</dbReference>
<keyword evidence="5" id="KW-0812">Transmembrane</keyword>
<dbReference type="PROSITE" id="PS50109">
    <property type="entry name" value="HIS_KIN"/>
    <property type="match status" value="1"/>
</dbReference>
<dbReference type="Proteomes" id="UP000028073">
    <property type="component" value="Unassembled WGS sequence"/>
</dbReference>
<feature type="transmembrane region" description="Helical" evidence="5">
    <location>
        <begin position="222"/>
        <end position="239"/>
    </location>
</feature>
<dbReference type="Pfam" id="PF02518">
    <property type="entry name" value="HATPase_c"/>
    <property type="match status" value="1"/>
</dbReference>
<comment type="caution">
    <text evidence="7">The sequence shown here is derived from an EMBL/GenBank/DDBJ whole genome shotgun (WGS) entry which is preliminary data.</text>
</comment>